<name>A0ACC2JRY3_9PEZI</name>
<evidence type="ECO:0000313" key="1">
    <source>
        <dbReference type="EMBL" id="KAJ8130252.1"/>
    </source>
</evidence>
<keyword evidence="2" id="KW-1185">Reference proteome</keyword>
<dbReference type="Proteomes" id="UP001153332">
    <property type="component" value="Unassembled WGS sequence"/>
</dbReference>
<gene>
    <name evidence="1" type="ORF">O1611_g3378</name>
</gene>
<protein>
    <submittedName>
        <fullName evidence="1">Uncharacterized protein</fullName>
    </submittedName>
</protein>
<sequence>MRSILRALRSEPEYEYSTTSPSDDAIEDSGLPDSQGAETNDAYYTLRRQALRGFAVLVILYVSTIIYFAWRTSVLESKLRRSSLYSPANEALEWKLSHWPHGDGLSEPYVGYPRPELEEAWEGLLGNMNIRISKQDVQHFGREKAAVALPDGSGYIGTLNVYHEIHCIRWLHKYLYQEVYWPEIDDTGRQKNLVHSEHCLSTLRKFALCHGDVGLITYSWSPHHKKPAANATAHQCIDWDALANWAAERAIDMFKPGLLVHPTLGPAYPHGKTFDDIEHEEHTLPNIPP</sequence>
<reference evidence="1" key="1">
    <citation type="submission" date="2022-12" db="EMBL/GenBank/DDBJ databases">
        <title>Genome Sequence of Lasiodiplodia mahajangana.</title>
        <authorList>
            <person name="Buettner E."/>
        </authorList>
    </citation>
    <scope>NUCLEOTIDE SEQUENCE</scope>
    <source>
        <strain evidence="1">VT137</strain>
    </source>
</reference>
<organism evidence="1 2">
    <name type="scientific">Lasiodiplodia mahajangana</name>
    <dbReference type="NCBI Taxonomy" id="1108764"/>
    <lineage>
        <taxon>Eukaryota</taxon>
        <taxon>Fungi</taxon>
        <taxon>Dikarya</taxon>
        <taxon>Ascomycota</taxon>
        <taxon>Pezizomycotina</taxon>
        <taxon>Dothideomycetes</taxon>
        <taxon>Dothideomycetes incertae sedis</taxon>
        <taxon>Botryosphaeriales</taxon>
        <taxon>Botryosphaeriaceae</taxon>
        <taxon>Lasiodiplodia</taxon>
    </lineage>
</organism>
<accession>A0ACC2JRY3</accession>
<dbReference type="EMBL" id="JAPUUL010000543">
    <property type="protein sequence ID" value="KAJ8130252.1"/>
    <property type="molecule type" value="Genomic_DNA"/>
</dbReference>
<proteinExistence type="predicted"/>
<comment type="caution">
    <text evidence="1">The sequence shown here is derived from an EMBL/GenBank/DDBJ whole genome shotgun (WGS) entry which is preliminary data.</text>
</comment>
<evidence type="ECO:0000313" key="2">
    <source>
        <dbReference type="Proteomes" id="UP001153332"/>
    </source>
</evidence>